<evidence type="ECO:0000256" key="1">
    <source>
        <dbReference type="SAM" id="MobiDB-lite"/>
    </source>
</evidence>
<organism evidence="2 3">
    <name type="scientific">Mucuna pruriens</name>
    <name type="common">Velvet bean</name>
    <name type="synonym">Dolichos pruriens</name>
    <dbReference type="NCBI Taxonomy" id="157652"/>
    <lineage>
        <taxon>Eukaryota</taxon>
        <taxon>Viridiplantae</taxon>
        <taxon>Streptophyta</taxon>
        <taxon>Embryophyta</taxon>
        <taxon>Tracheophyta</taxon>
        <taxon>Spermatophyta</taxon>
        <taxon>Magnoliopsida</taxon>
        <taxon>eudicotyledons</taxon>
        <taxon>Gunneridae</taxon>
        <taxon>Pentapetalae</taxon>
        <taxon>rosids</taxon>
        <taxon>fabids</taxon>
        <taxon>Fabales</taxon>
        <taxon>Fabaceae</taxon>
        <taxon>Papilionoideae</taxon>
        <taxon>50 kb inversion clade</taxon>
        <taxon>NPAAA clade</taxon>
        <taxon>indigoferoid/millettioid clade</taxon>
        <taxon>Phaseoleae</taxon>
        <taxon>Mucuna</taxon>
    </lineage>
</organism>
<dbReference type="EMBL" id="QJKJ01008246">
    <property type="protein sequence ID" value="RDX80362.1"/>
    <property type="molecule type" value="Genomic_DNA"/>
</dbReference>
<feature type="region of interest" description="Disordered" evidence="1">
    <location>
        <begin position="1"/>
        <end position="20"/>
    </location>
</feature>
<comment type="caution">
    <text evidence="2">The sequence shown here is derived from an EMBL/GenBank/DDBJ whole genome shotgun (WGS) entry which is preliminary data.</text>
</comment>
<reference evidence="2" key="1">
    <citation type="submission" date="2018-05" db="EMBL/GenBank/DDBJ databases">
        <title>Draft genome of Mucuna pruriens seed.</title>
        <authorList>
            <person name="Nnadi N.E."/>
            <person name="Vos R."/>
            <person name="Hasami M.H."/>
            <person name="Devisetty U.K."/>
            <person name="Aguiy J.C."/>
        </authorList>
    </citation>
    <scope>NUCLEOTIDE SEQUENCE [LARGE SCALE GENOMIC DNA]</scope>
    <source>
        <strain evidence="2">JCA_2017</strain>
    </source>
</reference>
<accession>A0A371FQ45</accession>
<dbReference type="OrthoDB" id="1739763at2759"/>
<gene>
    <name evidence="2" type="ORF">CR513_39102</name>
</gene>
<sequence>MEDGTVDSKSSSISDFSPDDGDLIMVRCLMSAHVGEDDDSYRGKIYSTHIATCVNVASLKLVKKLNLPTLAHPKSYKLH</sequence>
<evidence type="ECO:0000313" key="2">
    <source>
        <dbReference type="EMBL" id="RDX80362.1"/>
    </source>
</evidence>
<feature type="non-terminal residue" evidence="2">
    <location>
        <position position="1"/>
    </location>
</feature>
<evidence type="ECO:0000313" key="3">
    <source>
        <dbReference type="Proteomes" id="UP000257109"/>
    </source>
</evidence>
<name>A0A371FQ45_MUCPR</name>
<proteinExistence type="predicted"/>
<dbReference type="AlphaFoldDB" id="A0A371FQ45"/>
<keyword evidence="3" id="KW-1185">Reference proteome</keyword>
<feature type="compositionally biased region" description="Low complexity" evidence="1">
    <location>
        <begin position="7"/>
        <end position="16"/>
    </location>
</feature>
<protein>
    <submittedName>
        <fullName evidence="2">Uncharacterized protein</fullName>
    </submittedName>
</protein>
<dbReference type="Proteomes" id="UP000257109">
    <property type="component" value="Unassembled WGS sequence"/>
</dbReference>